<sequence length="147" mass="16539">MTVDWRRLSEMPSATQQKVLLTELQVLTSELSIEQQTELLAALPPPLRVLFLLDWLDFEIAQGSLVAYFTNSHGRHAEQALEALWEIGATRMAEALSEAIQTSADPPDAARLIELTDRYEDAADQDAWGDKLETYLRRTIAAEAARR</sequence>
<dbReference type="Proteomes" id="UP000184440">
    <property type="component" value="Unassembled WGS sequence"/>
</dbReference>
<evidence type="ECO:0000259" key="1">
    <source>
        <dbReference type="Pfam" id="PF14300"/>
    </source>
</evidence>
<dbReference type="Pfam" id="PF14300">
    <property type="entry name" value="DMP19"/>
    <property type="match status" value="1"/>
</dbReference>
<gene>
    <name evidence="2" type="ORF">SAMN05443668_11984</name>
</gene>
<dbReference type="AlphaFoldDB" id="A0A1M7RLL9"/>
<organism evidence="2 3">
    <name type="scientific">Cryptosporangium aurantiacum</name>
    <dbReference type="NCBI Taxonomy" id="134849"/>
    <lineage>
        <taxon>Bacteria</taxon>
        <taxon>Bacillati</taxon>
        <taxon>Actinomycetota</taxon>
        <taxon>Actinomycetes</taxon>
        <taxon>Cryptosporangiales</taxon>
        <taxon>Cryptosporangiaceae</taxon>
        <taxon>Cryptosporangium</taxon>
    </lineage>
</organism>
<name>A0A1M7RLL9_9ACTN</name>
<dbReference type="RefSeq" id="WP_073264442.1">
    <property type="nucleotide sequence ID" value="NZ_FRCS01000019.1"/>
</dbReference>
<keyword evidence="3" id="KW-1185">Reference proteome</keyword>
<reference evidence="2 3" key="1">
    <citation type="submission" date="2016-11" db="EMBL/GenBank/DDBJ databases">
        <authorList>
            <person name="Jaros S."/>
            <person name="Januszkiewicz K."/>
            <person name="Wedrychowicz H."/>
        </authorList>
    </citation>
    <scope>NUCLEOTIDE SEQUENCE [LARGE SCALE GENOMIC DNA]</scope>
    <source>
        <strain evidence="2 3">DSM 46144</strain>
    </source>
</reference>
<proteinExistence type="predicted"/>
<accession>A0A1M7RLL9</accession>
<dbReference type="STRING" id="134849.SAMN05443668_11984"/>
<dbReference type="InterPro" id="IPR025402">
    <property type="entry name" value="DMP19_C"/>
</dbReference>
<dbReference type="OrthoDB" id="9909416at2"/>
<protein>
    <recommendedName>
        <fullName evidence="1">DNA mimic protein DMP19 C-terminal domain-containing protein</fullName>
    </recommendedName>
</protein>
<feature type="domain" description="DNA mimic protein DMP19 C-terminal" evidence="1">
    <location>
        <begin position="42"/>
        <end position="138"/>
    </location>
</feature>
<evidence type="ECO:0000313" key="3">
    <source>
        <dbReference type="Proteomes" id="UP000184440"/>
    </source>
</evidence>
<dbReference type="EMBL" id="FRCS01000019">
    <property type="protein sequence ID" value="SHN46988.1"/>
    <property type="molecule type" value="Genomic_DNA"/>
</dbReference>
<dbReference type="Gene3D" id="1.20.1420.60">
    <property type="match status" value="1"/>
</dbReference>
<evidence type="ECO:0000313" key="2">
    <source>
        <dbReference type="EMBL" id="SHN46988.1"/>
    </source>
</evidence>